<dbReference type="EMBL" id="AGNL01038818">
    <property type="protein sequence ID" value="EJK52969.1"/>
    <property type="molecule type" value="Genomic_DNA"/>
</dbReference>
<name>K0RL02_THAOC</name>
<feature type="non-terminal residue" evidence="1">
    <location>
        <position position="49"/>
    </location>
</feature>
<keyword evidence="2" id="KW-1185">Reference proteome</keyword>
<evidence type="ECO:0000313" key="2">
    <source>
        <dbReference type="Proteomes" id="UP000266841"/>
    </source>
</evidence>
<evidence type="ECO:0000313" key="1">
    <source>
        <dbReference type="EMBL" id="EJK52969.1"/>
    </source>
</evidence>
<dbReference type="OrthoDB" id="17010at2759"/>
<dbReference type="Proteomes" id="UP000266841">
    <property type="component" value="Unassembled WGS sequence"/>
</dbReference>
<protein>
    <submittedName>
        <fullName evidence="1">Uncharacterized protein</fullName>
    </submittedName>
</protein>
<proteinExistence type="predicted"/>
<reference evidence="1 2" key="1">
    <citation type="journal article" date="2012" name="Genome Biol.">
        <title>Genome and low-iron response of an oceanic diatom adapted to chronic iron limitation.</title>
        <authorList>
            <person name="Lommer M."/>
            <person name="Specht M."/>
            <person name="Roy A.S."/>
            <person name="Kraemer L."/>
            <person name="Andreson R."/>
            <person name="Gutowska M.A."/>
            <person name="Wolf J."/>
            <person name="Bergner S.V."/>
            <person name="Schilhabel M.B."/>
            <person name="Klostermeier U.C."/>
            <person name="Beiko R.G."/>
            <person name="Rosenstiel P."/>
            <person name="Hippler M."/>
            <person name="Laroche J."/>
        </authorList>
    </citation>
    <scope>NUCLEOTIDE SEQUENCE [LARGE SCALE GENOMIC DNA]</scope>
    <source>
        <strain evidence="1 2">CCMP1005</strain>
    </source>
</reference>
<gene>
    <name evidence="1" type="ORF">THAOC_27679</name>
</gene>
<organism evidence="1 2">
    <name type="scientific">Thalassiosira oceanica</name>
    <name type="common">Marine diatom</name>
    <dbReference type="NCBI Taxonomy" id="159749"/>
    <lineage>
        <taxon>Eukaryota</taxon>
        <taxon>Sar</taxon>
        <taxon>Stramenopiles</taxon>
        <taxon>Ochrophyta</taxon>
        <taxon>Bacillariophyta</taxon>
        <taxon>Coscinodiscophyceae</taxon>
        <taxon>Thalassiosirophycidae</taxon>
        <taxon>Thalassiosirales</taxon>
        <taxon>Thalassiosiraceae</taxon>
        <taxon>Thalassiosira</taxon>
    </lineage>
</organism>
<comment type="caution">
    <text evidence="1">The sequence shown here is derived from an EMBL/GenBank/DDBJ whole genome shotgun (WGS) entry which is preliminary data.</text>
</comment>
<dbReference type="AlphaFoldDB" id="K0RL02"/>
<accession>K0RL02</accession>
<sequence length="49" mass="5281">MANNALLSSIGFTLAAYSIYVEHKIEDDGEDFDALCDIEAINASCSLPE</sequence>